<protein>
    <submittedName>
        <fullName evidence="1">Uncharacterized protein</fullName>
    </submittedName>
</protein>
<evidence type="ECO:0000313" key="1">
    <source>
        <dbReference type="EMBL" id="KAI3786267.1"/>
    </source>
</evidence>
<accession>A0ACB9GU89</accession>
<dbReference type="Proteomes" id="UP001056120">
    <property type="component" value="Linkage Group LG13"/>
</dbReference>
<evidence type="ECO:0000313" key="2">
    <source>
        <dbReference type="Proteomes" id="UP001056120"/>
    </source>
</evidence>
<organism evidence="1 2">
    <name type="scientific">Smallanthus sonchifolius</name>
    <dbReference type="NCBI Taxonomy" id="185202"/>
    <lineage>
        <taxon>Eukaryota</taxon>
        <taxon>Viridiplantae</taxon>
        <taxon>Streptophyta</taxon>
        <taxon>Embryophyta</taxon>
        <taxon>Tracheophyta</taxon>
        <taxon>Spermatophyta</taxon>
        <taxon>Magnoliopsida</taxon>
        <taxon>eudicotyledons</taxon>
        <taxon>Gunneridae</taxon>
        <taxon>Pentapetalae</taxon>
        <taxon>asterids</taxon>
        <taxon>campanulids</taxon>
        <taxon>Asterales</taxon>
        <taxon>Asteraceae</taxon>
        <taxon>Asteroideae</taxon>
        <taxon>Heliantheae alliance</taxon>
        <taxon>Millerieae</taxon>
        <taxon>Smallanthus</taxon>
    </lineage>
</organism>
<proteinExistence type="predicted"/>
<gene>
    <name evidence="1" type="ORF">L1987_39828</name>
</gene>
<name>A0ACB9GU89_9ASTR</name>
<reference evidence="2" key="1">
    <citation type="journal article" date="2022" name="Mol. Ecol. Resour.">
        <title>The genomes of chicory, endive, great burdock and yacon provide insights into Asteraceae palaeo-polyploidization history and plant inulin production.</title>
        <authorList>
            <person name="Fan W."/>
            <person name="Wang S."/>
            <person name="Wang H."/>
            <person name="Wang A."/>
            <person name="Jiang F."/>
            <person name="Liu H."/>
            <person name="Zhao H."/>
            <person name="Xu D."/>
            <person name="Zhang Y."/>
        </authorList>
    </citation>
    <scope>NUCLEOTIDE SEQUENCE [LARGE SCALE GENOMIC DNA]</scope>
    <source>
        <strain evidence="2">cv. Yunnan</strain>
    </source>
</reference>
<reference evidence="1 2" key="2">
    <citation type="journal article" date="2022" name="Mol. Ecol. Resour.">
        <title>The genomes of chicory, endive, great burdock and yacon provide insights into Asteraceae paleo-polyploidization history and plant inulin production.</title>
        <authorList>
            <person name="Fan W."/>
            <person name="Wang S."/>
            <person name="Wang H."/>
            <person name="Wang A."/>
            <person name="Jiang F."/>
            <person name="Liu H."/>
            <person name="Zhao H."/>
            <person name="Xu D."/>
            <person name="Zhang Y."/>
        </authorList>
    </citation>
    <scope>NUCLEOTIDE SEQUENCE [LARGE SCALE GENOMIC DNA]</scope>
    <source>
        <strain evidence="2">cv. Yunnan</strain>
        <tissue evidence="1">Leaves</tissue>
    </source>
</reference>
<sequence>MDMSRRSSLFRCISHMGPKRIFGSLGNYSFMNWFFLGGALGPIVIWLFYKAFPKQTWLPLGQFSTILFSATGNSGGKGTIIFSPRVAFMAVLLYFSVGVEEKGVTWWGTDGEHCKLATCPTAKGINVDGCPVN</sequence>
<keyword evidence="2" id="KW-1185">Reference proteome</keyword>
<comment type="caution">
    <text evidence="1">The sequence shown here is derived from an EMBL/GenBank/DDBJ whole genome shotgun (WGS) entry which is preliminary data.</text>
</comment>
<dbReference type="EMBL" id="CM042030">
    <property type="protein sequence ID" value="KAI3786267.1"/>
    <property type="molecule type" value="Genomic_DNA"/>
</dbReference>